<feature type="transmembrane region" description="Helical" evidence="1">
    <location>
        <begin position="84"/>
        <end position="110"/>
    </location>
</feature>
<accession>A0A9P1IRD8</accession>
<keyword evidence="3" id="KW-1185">Reference proteome</keyword>
<evidence type="ECO:0000256" key="1">
    <source>
        <dbReference type="SAM" id="Phobius"/>
    </source>
</evidence>
<keyword evidence="1" id="KW-1133">Transmembrane helix</keyword>
<dbReference type="OrthoDB" id="5799023at2759"/>
<name>A0A9P1IRD8_9PELO</name>
<dbReference type="EMBL" id="CANHGI010000004">
    <property type="protein sequence ID" value="CAI5448792.1"/>
    <property type="molecule type" value="Genomic_DNA"/>
</dbReference>
<gene>
    <name evidence="2" type="ORF">CAMP_LOCUS11429</name>
</gene>
<sequence length="199" mass="22854">MKAKKDTRKKDNNNTFITMSTISDKLPTDQNYLSPPQPPEPTKICGLVTVHKVAIFGITFNAITLFTLYVYALIRLIQKTPTNYVEIIVISSILICILILFTLLFILAIFRTKPKLLLPYIIFSTVLFFAFAGAVIASVITVADEIRDEVNGEDRTYKIVDIILIRLAFIAFGLIQILFIYSYIRTFMDVRRLNFFNRR</sequence>
<organism evidence="2 3">
    <name type="scientific">Caenorhabditis angaria</name>
    <dbReference type="NCBI Taxonomy" id="860376"/>
    <lineage>
        <taxon>Eukaryota</taxon>
        <taxon>Metazoa</taxon>
        <taxon>Ecdysozoa</taxon>
        <taxon>Nematoda</taxon>
        <taxon>Chromadorea</taxon>
        <taxon>Rhabditida</taxon>
        <taxon>Rhabditina</taxon>
        <taxon>Rhabditomorpha</taxon>
        <taxon>Rhabditoidea</taxon>
        <taxon>Rhabditidae</taxon>
        <taxon>Peloderinae</taxon>
        <taxon>Caenorhabditis</taxon>
    </lineage>
</organism>
<proteinExistence type="predicted"/>
<dbReference type="AlphaFoldDB" id="A0A9P1IRD8"/>
<keyword evidence="1" id="KW-0472">Membrane</keyword>
<evidence type="ECO:0000313" key="2">
    <source>
        <dbReference type="EMBL" id="CAI5448792.1"/>
    </source>
</evidence>
<feature type="transmembrane region" description="Helical" evidence="1">
    <location>
        <begin position="53"/>
        <end position="72"/>
    </location>
</feature>
<comment type="caution">
    <text evidence="2">The sequence shown here is derived from an EMBL/GenBank/DDBJ whole genome shotgun (WGS) entry which is preliminary data.</text>
</comment>
<evidence type="ECO:0000313" key="3">
    <source>
        <dbReference type="Proteomes" id="UP001152747"/>
    </source>
</evidence>
<feature type="transmembrane region" description="Helical" evidence="1">
    <location>
        <begin position="117"/>
        <end position="143"/>
    </location>
</feature>
<protein>
    <submittedName>
        <fullName evidence="2">Uncharacterized protein</fullName>
    </submittedName>
</protein>
<feature type="transmembrane region" description="Helical" evidence="1">
    <location>
        <begin position="163"/>
        <end position="184"/>
    </location>
</feature>
<dbReference type="Proteomes" id="UP001152747">
    <property type="component" value="Unassembled WGS sequence"/>
</dbReference>
<reference evidence="2" key="1">
    <citation type="submission" date="2022-11" db="EMBL/GenBank/DDBJ databases">
        <authorList>
            <person name="Kikuchi T."/>
        </authorList>
    </citation>
    <scope>NUCLEOTIDE SEQUENCE</scope>
    <source>
        <strain evidence="2">PS1010</strain>
    </source>
</reference>
<keyword evidence="1" id="KW-0812">Transmembrane</keyword>